<dbReference type="GO" id="GO:0042759">
    <property type="term" value="P:long-chain fatty acid biosynthetic process"/>
    <property type="evidence" value="ECO:0007669"/>
    <property type="project" value="TreeGrafter"/>
</dbReference>
<evidence type="ECO:0000313" key="3">
    <source>
        <dbReference type="EMBL" id="MCI61226.1"/>
    </source>
</evidence>
<keyword evidence="1" id="KW-0862">Zinc</keyword>
<comment type="cofactor">
    <cofactor evidence="1">
        <name>Zn(2+)</name>
        <dbReference type="ChEBI" id="CHEBI:29105"/>
    </cofactor>
    <text evidence="1">Binds 1 zinc ion per subunit.</text>
</comment>
<dbReference type="Pfam" id="PF04734">
    <property type="entry name" value="Ceramidase_alk"/>
    <property type="match status" value="1"/>
</dbReference>
<evidence type="ECO:0000256" key="1">
    <source>
        <dbReference type="PIRSR" id="PIRSR606823-2"/>
    </source>
</evidence>
<sequence>ELLDAGVNRSPSAYLNNPASERSKYKYDVDKEMTLLKFVDDEWGPVGSFNWFATHATSMG</sequence>
<dbReference type="Proteomes" id="UP000265520">
    <property type="component" value="Unassembled WGS sequence"/>
</dbReference>
<keyword evidence="1" id="KW-0479">Metal-binding</keyword>
<reference evidence="3 4" key="1">
    <citation type="journal article" date="2018" name="Front. Plant Sci.">
        <title>Red Clover (Trifolium pratense) and Zigzag Clover (T. medium) - A Picture of Genomic Similarities and Differences.</title>
        <authorList>
            <person name="Dluhosova J."/>
            <person name="Istvanek J."/>
            <person name="Nedelnik J."/>
            <person name="Repkova J."/>
        </authorList>
    </citation>
    <scope>NUCLEOTIDE SEQUENCE [LARGE SCALE GENOMIC DNA]</scope>
    <source>
        <strain evidence="4">cv. 10/8</strain>
        <tissue evidence="3">Leaf</tissue>
    </source>
</reference>
<dbReference type="InterPro" id="IPR031329">
    <property type="entry name" value="NEUT/ALK_ceramidase_N"/>
</dbReference>
<accession>A0A392TM66</accession>
<protein>
    <submittedName>
        <fullName evidence="3">Neutral ceramidase</fullName>
    </submittedName>
</protein>
<feature type="non-terminal residue" evidence="3">
    <location>
        <position position="1"/>
    </location>
</feature>
<feature type="domain" description="Neutral/alkaline non-lysosomal ceramidase N-terminal" evidence="2">
    <location>
        <begin position="1"/>
        <end position="59"/>
    </location>
</feature>
<dbReference type="GO" id="GO:0005576">
    <property type="term" value="C:extracellular region"/>
    <property type="evidence" value="ECO:0007669"/>
    <property type="project" value="TreeGrafter"/>
</dbReference>
<dbReference type="GO" id="GO:0016020">
    <property type="term" value="C:membrane"/>
    <property type="evidence" value="ECO:0007669"/>
    <property type="project" value="GOC"/>
</dbReference>
<evidence type="ECO:0000259" key="2">
    <source>
        <dbReference type="Pfam" id="PF04734"/>
    </source>
</evidence>
<name>A0A392TM66_9FABA</name>
<proteinExistence type="predicted"/>
<dbReference type="GO" id="GO:0046514">
    <property type="term" value="P:ceramide catabolic process"/>
    <property type="evidence" value="ECO:0007669"/>
    <property type="project" value="InterPro"/>
</dbReference>
<keyword evidence="4" id="KW-1185">Reference proteome</keyword>
<dbReference type="GO" id="GO:0046512">
    <property type="term" value="P:sphingosine biosynthetic process"/>
    <property type="evidence" value="ECO:0007669"/>
    <property type="project" value="TreeGrafter"/>
</dbReference>
<dbReference type="InterPro" id="IPR006823">
    <property type="entry name" value="Ceramidase_alk"/>
</dbReference>
<dbReference type="GO" id="GO:0017040">
    <property type="term" value="F:N-acylsphingosine amidohydrolase activity"/>
    <property type="evidence" value="ECO:0007669"/>
    <property type="project" value="InterPro"/>
</dbReference>
<dbReference type="GO" id="GO:0046872">
    <property type="term" value="F:metal ion binding"/>
    <property type="evidence" value="ECO:0007669"/>
    <property type="project" value="UniProtKB-KW"/>
</dbReference>
<dbReference type="AlphaFoldDB" id="A0A392TM66"/>
<feature type="non-terminal residue" evidence="3">
    <location>
        <position position="60"/>
    </location>
</feature>
<organism evidence="3 4">
    <name type="scientific">Trifolium medium</name>
    <dbReference type="NCBI Taxonomy" id="97028"/>
    <lineage>
        <taxon>Eukaryota</taxon>
        <taxon>Viridiplantae</taxon>
        <taxon>Streptophyta</taxon>
        <taxon>Embryophyta</taxon>
        <taxon>Tracheophyta</taxon>
        <taxon>Spermatophyta</taxon>
        <taxon>Magnoliopsida</taxon>
        <taxon>eudicotyledons</taxon>
        <taxon>Gunneridae</taxon>
        <taxon>Pentapetalae</taxon>
        <taxon>rosids</taxon>
        <taxon>fabids</taxon>
        <taxon>Fabales</taxon>
        <taxon>Fabaceae</taxon>
        <taxon>Papilionoideae</taxon>
        <taxon>50 kb inversion clade</taxon>
        <taxon>NPAAA clade</taxon>
        <taxon>Hologalegina</taxon>
        <taxon>IRL clade</taxon>
        <taxon>Trifolieae</taxon>
        <taxon>Trifolium</taxon>
    </lineage>
</organism>
<feature type="binding site" evidence="1">
    <location>
        <position position="55"/>
    </location>
    <ligand>
        <name>Zn(2+)</name>
        <dbReference type="ChEBI" id="CHEBI:29105"/>
    </ligand>
</feature>
<dbReference type="PANTHER" id="PTHR12670:SF1">
    <property type="entry name" value="NEUTRAL CERAMIDASE"/>
    <property type="match status" value="1"/>
</dbReference>
<dbReference type="EMBL" id="LXQA010595775">
    <property type="protein sequence ID" value="MCI61226.1"/>
    <property type="molecule type" value="Genomic_DNA"/>
</dbReference>
<comment type="caution">
    <text evidence="3">The sequence shown here is derived from an EMBL/GenBank/DDBJ whole genome shotgun (WGS) entry which is preliminary data.</text>
</comment>
<dbReference type="PANTHER" id="PTHR12670">
    <property type="entry name" value="CERAMIDASE"/>
    <property type="match status" value="1"/>
</dbReference>
<evidence type="ECO:0000313" key="4">
    <source>
        <dbReference type="Proteomes" id="UP000265520"/>
    </source>
</evidence>